<evidence type="ECO:0000313" key="1">
    <source>
        <dbReference type="EMBL" id="KAG7058713.1"/>
    </source>
</evidence>
<accession>A0A9P7RHM8</accession>
<feature type="non-terminal residue" evidence="1">
    <location>
        <position position="29"/>
    </location>
</feature>
<proteinExistence type="predicted"/>
<organism evidence="1 2">
    <name type="scientific">Colletotrichum scovillei</name>
    <dbReference type="NCBI Taxonomy" id="1209932"/>
    <lineage>
        <taxon>Eukaryota</taxon>
        <taxon>Fungi</taxon>
        <taxon>Dikarya</taxon>
        <taxon>Ascomycota</taxon>
        <taxon>Pezizomycotina</taxon>
        <taxon>Sordariomycetes</taxon>
        <taxon>Hypocreomycetidae</taxon>
        <taxon>Glomerellales</taxon>
        <taxon>Glomerellaceae</taxon>
        <taxon>Colletotrichum</taxon>
        <taxon>Colletotrichum acutatum species complex</taxon>
    </lineage>
</organism>
<dbReference type="EMBL" id="JAESDN010000001">
    <property type="protein sequence ID" value="KAG7058713.1"/>
    <property type="molecule type" value="Genomic_DNA"/>
</dbReference>
<evidence type="ECO:0000313" key="2">
    <source>
        <dbReference type="Proteomes" id="UP000699042"/>
    </source>
</evidence>
<keyword evidence="2" id="KW-1185">Reference proteome</keyword>
<gene>
    <name evidence="1" type="ORF">JMJ77_006084</name>
</gene>
<reference evidence="1" key="1">
    <citation type="submission" date="2021-05" db="EMBL/GenBank/DDBJ databases">
        <title>Comparative genomics of three Colletotrichum scovillei strains and genetic complementation revealed genes involved fungal growth and virulence on chili pepper.</title>
        <authorList>
            <person name="Hsieh D.-K."/>
            <person name="Chuang S.-C."/>
            <person name="Chen C.-Y."/>
            <person name="Chao Y.-T."/>
            <person name="Lu M.-Y.J."/>
            <person name="Lee M.-H."/>
            <person name="Shih M.-C."/>
        </authorList>
    </citation>
    <scope>NUCLEOTIDE SEQUENCE</scope>
    <source>
        <strain evidence="1">Coll-153</strain>
    </source>
</reference>
<comment type="caution">
    <text evidence="1">The sequence shown here is derived from an EMBL/GenBank/DDBJ whole genome shotgun (WGS) entry which is preliminary data.</text>
</comment>
<dbReference type="Proteomes" id="UP000699042">
    <property type="component" value="Unassembled WGS sequence"/>
</dbReference>
<protein>
    <submittedName>
        <fullName evidence="1">Uncharacterized protein</fullName>
    </submittedName>
</protein>
<dbReference type="AlphaFoldDB" id="A0A9P7RHM8"/>
<name>A0A9P7RHM8_9PEZI</name>
<sequence length="29" mass="3238">SLTVRVVRGAPLRPLSTECLNRKGREVET</sequence>